<accession>A0A6J6YZ23</accession>
<dbReference type="PANTHER" id="PTHR22911">
    <property type="entry name" value="ACYL-MALONYL CONDENSING ENZYME-RELATED"/>
    <property type="match status" value="1"/>
</dbReference>
<feature type="transmembrane region" description="Helical" evidence="1">
    <location>
        <begin position="191"/>
        <end position="210"/>
    </location>
</feature>
<feature type="transmembrane region" description="Helical" evidence="1">
    <location>
        <begin position="160"/>
        <end position="179"/>
    </location>
</feature>
<keyword evidence="1" id="KW-0812">Transmembrane</keyword>
<dbReference type="AlphaFoldDB" id="A0A6J6YZ23"/>
<keyword evidence="1" id="KW-1133">Transmembrane helix</keyword>
<feature type="transmembrane region" description="Helical" evidence="1">
    <location>
        <begin position="275"/>
        <end position="294"/>
    </location>
</feature>
<dbReference type="Pfam" id="PF00892">
    <property type="entry name" value="EamA"/>
    <property type="match status" value="2"/>
</dbReference>
<feature type="transmembrane region" description="Helical" evidence="1">
    <location>
        <begin position="106"/>
        <end position="127"/>
    </location>
</feature>
<dbReference type="SUPFAM" id="SSF103481">
    <property type="entry name" value="Multidrug resistance efflux transporter EmrE"/>
    <property type="match status" value="2"/>
</dbReference>
<dbReference type="InterPro" id="IPR037185">
    <property type="entry name" value="EmrE-like"/>
</dbReference>
<evidence type="ECO:0000256" key="1">
    <source>
        <dbReference type="SAM" id="Phobius"/>
    </source>
</evidence>
<dbReference type="EMBL" id="CAFAAI010000353">
    <property type="protein sequence ID" value="CAB4813483.1"/>
    <property type="molecule type" value="Genomic_DNA"/>
</dbReference>
<sequence>MTATTAAPSTHTRVPVGASLMACLAGLTWSFGAVTAKSSHHADAWQYLIWRSIGIMVVVEVVGLTRGKGWTLPKAFTSGKPMLLGCASLFLASIGFVYALKTTTGANAAFLSSIVPLIAVILARIFLGERLTRVTIAAIALALFGLAVMVLSDLSAGNMAGNMAALGSAFGFAVYTVCVRSDPERDWSPALPGYAALMIVVCGIVTLSNGNTLLPPARDTSYALLHGAVFIVVGTMLFNAASRTVPAVAMTIFAQTETVFVPMWVFLVLHEQPKVATLLGGAIVLTAVIGKGVLDARPANEHVVEPGPGSIA</sequence>
<keyword evidence="1" id="KW-0472">Membrane</keyword>
<evidence type="ECO:0000259" key="2">
    <source>
        <dbReference type="Pfam" id="PF00892"/>
    </source>
</evidence>
<name>A0A6J6YZ23_9ZZZZ</name>
<feature type="domain" description="EamA" evidence="2">
    <location>
        <begin position="160"/>
        <end position="289"/>
    </location>
</feature>
<feature type="transmembrane region" description="Helical" evidence="1">
    <location>
        <begin position="82"/>
        <end position="100"/>
    </location>
</feature>
<dbReference type="Gene3D" id="1.10.3730.20">
    <property type="match status" value="1"/>
</dbReference>
<feature type="transmembrane region" description="Helical" evidence="1">
    <location>
        <begin position="222"/>
        <end position="241"/>
    </location>
</feature>
<gene>
    <name evidence="3" type="ORF">UFOPK2992_01734</name>
</gene>
<proteinExistence type="predicted"/>
<feature type="transmembrane region" description="Helical" evidence="1">
    <location>
        <begin position="44"/>
        <end position="62"/>
    </location>
</feature>
<dbReference type="InterPro" id="IPR000620">
    <property type="entry name" value="EamA_dom"/>
</dbReference>
<organism evidence="3">
    <name type="scientific">freshwater metagenome</name>
    <dbReference type="NCBI Taxonomy" id="449393"/>
    <lineage>
        <taxon>unclassified sequences</taxon>
        <taxon>metagenomes</taxon>
        <taxon>ecological metagenomes</taxon>
    </lineage>
</organism>
<dbReference type="GO" id="GO:0016020">
    <property type="term" value="C:membrane"/>
    <property type="evidence" value="ECO:0007669"/>
    <property type="project" value="InterPro"/>
</dbReference>
<feature type="transmembrane region" description="Helical" evidence="1">
    <location>
        <begin position="248"/>
        <end position="269"/>
    </location>
</feature>
<feature type="domain" description="EamA" evidence="2">
    <location>
        <begin position="20"/>
        <end position="150"/>
    </location>
</feature>
<protein>
    <submittedName>
        <fullName evidence="3">Unannotated protein</fullName>
    </submittedName>
</protein>
<feature type="transmembrane region" description="Helical" evidence="1">
    <location>
        <begin position="12"/>
        <end position="32"/>
    </location>
</feature>
<evidence type="ECO:0000313" key="3">
    <source>
        <dbReference type="EMBL" id="CAB4813483.1"/>
    </source>
</evidence>
<feature type="transmembrane region" description="Helical" evidence="1">
    <location>
        <begin position="134"/>
        <end position="154"/>
    </location>
</feature>
<reference evidence="3" key="1">
    <citation type="submission" date="2020-05" db="EMBL/GenBank/DDBJ databases">
        <authorList>
            <person name="Chiriac C."/>
            <person name="Salcher M."/>
            <person name="Ghai R."/>
            <person name="Kavagutti S V."/>
        </authorList>
    </citation>
    <scope>NUCLEOTIDE SEQUENCE</scope>
</reference>